<feature type="active site" description="Tele-phosphohistidine intermediate" evidence="5">
    <location>
        <position position="17"/>
    </location>
</feature>
<dbReference type="CDD" id="cd07067">
    <property type="entry name" value="HP_PGM_like"/>
    <property type="match status" value="1"/>
</dbReference>
<dbReference type="InterPro" id="IPR013078">
    <property type="entry name" value="His_Pase_superF_clade-1"/>
</dbReference>
<dbReference type="GO" id="GO:0006096">
    <property type="term" value="P:glycolytic process"/>
    <property type="evidence" value="ECO:0007669"/>
    <property type="project" value="UniProtKB-KW"/>
</dbReference>
<evidence type="ECO:0000256" key="3">
    <source>
        <dbReference type="ARBA" id="ARBA00023152"/>
    </source>
</evidence>
<protein>
    <recommendedName>
        <fullName evidence="2">phosphoglycerate mutase (2,3-diphosphoglycerate-dependent)</fullName>
        <ecNumber evidence="2">5.4.2.11</ecNumber>
    </recommendedName>
</protein>
<feature type="binding site" evidence="6">
    <location>
        <position position="66"/>
    </location>
    <ligand>
        <name>substrate</name>
    </ligand>
</feature>
<dbReference type="GO" id="GO:0004619">
    <property type="term" value="F:phosphoglycerate mutase activity"/>
    <property type="evidence" value="ECO:0007669"/>
    <property type="project" value="UniProtKB-EC"/>
</dbReference>
<name>A0A369AME9_9FIRM</name>
<evidence type="ECO:0000256" key="5">
    <source>
        <dbReference type="PIRSR" id="PIRSR613078-1"/>
    </source>
</evidence>
<accession>A0A369AME9</accession>
<dbReference type="SUPFAM" id="SSF53254">
    <property type="entry name" value="Phosphoglycerate mutase-like"/>
    <property type="match status" value="1"/>
</dbReference>
<feature type="binding site" evidence="6">
    <location>
        <begin position="16"/>
        <end position="23"/>
    </location>
    <ligand>
        <name>substrate</name>
    </ligand>
</feature>
<dbReference type="EMBL" id="QPJT01000030">
    <property type="protein sequence ID" value="RCX10351.1"/>
    <property type="molecule type" value="Genomic_DNA"/>
</dbReference>
<proteinExistence type="inferred from homology"/>
<comment type="caution">
    <text evidence="8">The sequence shown here is derived from an EMBL/GenBank/DDBJ whole genome shotgun (WGS) entry which is preliminary data.</text>
</comment>
<evidence type="ECO:0000256" key="7">
    <source>
        <dbReference type="PIRSR" id="PIRSR613078-3"/>
    </source>
</evidence>
<reference evidence="8 9" key="1">
    <citation type="submission" date="2018-07" db="EMBL/GenBank/DDBJ databases">
        <title>Genomic Encyclopedia of Type Strains, Phase IV (KMG-IV): sequencing the most valuable type-strain genomes for metagenomic binning, comparative biology and taxonomic classification.</title>
        <authorList>
            <person name="Goeker M."/>
        </authorList>
    </citation>
    <scope>NUCLEOTIDE SEQUENCE [LARGE SCALE GENOMIC DNA]</scope>
    <source>
        <strain evidence="8 9">DSM 27016</strain>
    </source>
</reference>
<feature type="active site" description="Proton donor/acceptor" evidence="5">
    <location>
        <position position="90"/>
    </location>
</feature>
<dbReference type="EC" id="5.4.2.11" evidence="2"/>
<evidence type="ECO:0000313" key="8">
    <source>
        <dbReference type="EMBL" id="RCX10351.1"/>
    </source>
</evidence>
<dbReference type="InterPro" id="IPR029033">
    <property type="entry name" value="His_PPase_superfam"/>
</dbReference>
<comment type="similarity">
    <text evidence="1">Belongs to the phosphoglycerate mutase family. BPG-dependent PGAM subfamily.</text>
</comment>
<feature type="site" description="Transition state stabilizer" evidence="7">
    <location>
        <position position="158"/>
    </location>
</feature>
<evidence type="ECO:0000256" key="4">
    <source>
        <dbReference type="ARBA" id="ARBA00023235"/>
    </source>
</evidence>
<gene>
    <name evidence="8" type="ORF">DFR58_13017</name>
</gene>
<keyword evidence="9" id="KW-1185">Reference proteome</keyword>
<sequence>MCGGGDIIKTRLFFVRHAEAEGNASRRFHGWTDGDITEKGHRQSERVAERLRDVPIDVIYCSSLKRTLSTCQYIAKAKGLPIIKTDKLKEINGGDWEGERWEELPGTWPKEYDTWENKPHIHTMPNGESMEAFQERLLSEVEYIVKNNEGKNICIVTHGTAIKAMLCSFRSCSLEEMVNIPWFDNTSVTVIDYQDGKFSIVLEGDISHLDKELSTLENQEWWKKYMESFNKDKGSL</sequence>
<dbReference type="Proteomes" id="UP000253034">
    <property type="component" value="Unassembled WGS sequence"/>
</dbReference>
<dbReference type="PANTHER" id="PTHR11931">
    <property type="entry name" value="PHOSPHOGLYCERATE MUTASE"/>
    <property type="match status" value="1"/>
</dbReference>
<dbReference type="Pfam" id="PF00300">
    <property type="entry name" value="His_Phos_1"/>
    <property type="match status" value="1"/>
</dbReference>
<dbReference type="InterPro" id="IPR005952">
    <property type="entry name" value="Phosphogly_mut1"/>
</dbReference>
<evidence type="ECO:0000256" key="1">
    <source>
        <dbReference type="ARBA" id="ARBA00006717"/>
    </source>
</evidence>
<dbReference type="Gene3D" id="3.40.50.1240">
    <property type="entry name" value="Phosphoglycerate mutase-like"/>
    <property type="match status" value="1"/>
</dbReference>
<keyword evidence="4" id="KW-0413">Isomerase</keyword>
<evidence type="ECO:0000313" key="9">
    <source>
        <dbReference type="Proteomes" id="UP000253034"/>
    </source>
</evidence>
<dbReference type="SMART" id="SM00855">
    <property type="entry name" value="PGAM"/>
    <property type="match status" value="1"/>
</dbReference>
<organism evidence="8 9">
    <name type="scientific">Anaerobacterium chartisolvens</name>
    <dbReference type="NCBI Taxonomy" id="1297424"/>
    <lineage>
        <taxon>Bacteria</taxon>
        <taxon>Bacillati</taxon>
        <taxon>Bacillota</taxon>
        <taxon>Clostridia</taxon>
        <taxon>Eubacteriales</taxon>
        <taxon>Oscillospiraceae</taxon>
        <taxon>Anaerobacterium</taxon>
    </lineage>
</organism>
<evidence type="ECO:0000256" key="6">
    <source>
        <dbReference type="PIRSR" id="PIRSR613078-2"/>
    </source>
</evidence>
<keyword evidence="3" id="KW-0324">Glycolysis</keyword>
<evidence type="ECO:0000256" key="2">
    <source>
        <dbReference type="ARBA" id="ARBA00012028"/>
    </source>
</evidence>
<dbReference type="AlphaFoldDB" id="A0A369AME9"/>